<comment type="caution">
    <text evidence="2">The sequence shown here is derived from an EMBL/GenBank/DDBJ whole genome shotgun (WGS) entry which is preliminary data.</text>
</comment>
<keyword evidence="1" id="KW-0472">Membrane</keyword>
<feature type="transmembrane region" description="Helical" evidence="1">
    <location>
        <begin position="83"/>
        <end position="102"/>
    </location>
</feature>
<keyword evidence="1" id="KW-1133">Transmembrane helix</keyword>
<protein>
    <submittedName>
        <fullName evidence="2">ABC transporter permease</fullName>
    </submittedName>
</protein>
<feature type="transmembrane region" description="Helical" evidence="1">
    <location>
        <begin position="123"/>
        <end position="146"/>
    </location>
</feature>
<feature type="transmembrane region" description="Helical" evidence="1">
    <location>
        <begin position="189"/>
        <end position="207"/>
    </location>
</feature>
<dbReference type="RefSeq" id="WP_380022930.1">
    <property type="nucleotide sequence ID" value="NZ_JBHMDY010000001.1"/>
</dbReference>
<feature type="transmembrane region" description="Helical" evidence="1">
    <location>
        <begin position="381"/>
        <end position="408"/>
    </location>
</feature>
<feature type="transmembrane region" description="Helical" evidence="1">
    <location>
        <begin position="23"/>
        <end position="44"/>
    </location>
</feature>
<feature type="transmembrane region" description="Helical" evidence="1">
    <location>
        <begin position="290"/>
        <end position="318"/>
    </location>
</feature>
<name>A0ABV5JLK0_9ACTN</name>
<evidence type="ECO:0000313" key="2">
    <source>
        <dbReference type="EMBL" id="MFB9258600.1"/>
    </source>
</evidence>
<reference evidence="2 3" key="1">
    <citation type="submission" date="2024-09" db="EMBL/GenBank/DDBJ databases">
        <authorList>
            <person name="Sun Q."/>
            <person name="Mori K."/>
        </authorList>
    </citation>
    <scope>NUCLEOTIDE SEQUENCE [LARGE SCALE GENOMIC DNA]</scope>
    <source>
        <strain evidence="2 3">CCM 7659</strain>
    </source>
</reference>
<proteinExistence type="predicted"/>
<feature type="transmembrane region" description="Helical" evidence="1">
    <location>
        <begin position="499"/>
        <end position="518"/>
    </location>
</feature>
<organism evidence="2 3">
    <name type="scientific">Dietzia aerolata</name>
    <dbReference type="NCBI Taxonomy" id="595984"/>
    <lineage>
        <taxon>Bacteria</taxon>
        <taxon>Bacillati</taxon>
        <taxon>Actinomycetota</taxon>
        <taxon>Actinomycetes</taxon>
        <taxon>Mycobacteriales</taxon>
        <taxon>Dietziaceae</taxon>
        <taxon>Dietzia</taxon>
    </lineage>
</organism>
<evidence type="ECO:0000313" key="3">
    <source>
        <dbReference type="Proteomes" id="UP001589700"/>
    </source>
</evidence>
<sequence>MTSPLAGTTLLARIALRTGWRSAAAWVIGLVALFLATGQSLGALYDTPAKLATYSASLGDAMVMLTGRVAGLDTLGGVMMNEFAFIVSFAIPIMAIALTCAATRKEEETGRTELLLSARVGRLAPVTAGLVVVVGIFSLLALALWAATFTLDIDRGGAALYAASIAATGCVYAAGTAVLAQAFSHTRTVWAFALALAGLTLVTRGIGDTRENALTWASPLGWHGLVRPFGDPRIAPLLLSIAAAIVLGALAVWLAGRRDVGDGMIDSRPGPARATTWRASRAGVTVHQHLGAVIGWTIGVVALMSLYGSLMNVVLEAITSNPDLAMFLADTGMVVDQVVQMLVVFTGFLGAGFALQSLAGLRGEETSARLELELSTQRPRISWLAGHAVVVAAGAVVVVAAGSLAYAATTVMALDEPARFGSIAAAGLWQLPAVLVFAALSVGLFGLAPRLQTLAWAVFVVAVVVSFMGPTLQLTDAQMRLSPFGAVGDAPSGPVDTTGVVVLLAVILALVAAGLVGFRRRDVPRT</sequence>
<dbReference type="EMBL" id="JBHMDY010000001">
    <property type="protein sequence ID" value="MFB9258600.1"/>
    <property type="molecule type" value="Genomic_DNA"/>
</dbReference>
<feature type="transmembrane region" description="Helical" evidence="1">
    <location>
        <begin position="428"/>
        <end position="447"/>
    </location>
</feature>
<keyword evidence="1" id="KW-0812">Transmembrane</keyword>
<gene>
    <name evidence="2" type="ORF">ACFFVD_02170</name>
</gene>
<accession>A0ABV5JLK0</accession>
<feature type="transmembrane region" description="Helical" evidence="1">
    <location>
        <begin position="338"/>
        <end position="361"/>
    </location>
</feature>
<keyword evidence="3" id="KW-1185">Reference proteome</keyword>
<feature type="transmembrane region" description="Helical" evidence="1">
    <location>
        <begin position="234"/>
        <end position="255"/>
    </location>
</feature>
<evidence type="ECO:0000256" key="1">
    <source>
        <dbReference type="SAM" id="Phobius"/>
    </source>
</evidence>
<dbReference type="Proteomes" id="UP001589700">
    <property type="component" value="Unassembled WGS sequence"/>
</dbReference>
<feature type="transmembrane region" description="Helical" evidence="1">
    <location>
        <begin position="158"/>
        <end position="180"/>
    </location>
</feature>
<feature type="transmembrane region" description="Helical" evidence="1">
    <location>
        <begin position="454"/>
        <end position="472"/>
    </location>
</feature>